<dbReference type="InterPro" id="IPR024208">
    <property type="entry name" value="DUF3842"/>
</dbReference>
<dbReference type="AlphaFoldDB" id="A0A645CZ29"/>
<protein>
    <recommendedName>
        <fullName evidence="2">DUF3842 family protein</fullName>
    </recommendedName>
</protein>
<accession>A0A645CZ29</accession>
<evidence type="ECO:0000313" key="1">
    <source>
        <dbReference type="EMBL" id="MPM82224.1"/>
    </source>
</evidence>
<proteinExistence type="predicted"/>
<dbReference type="Pfam" id="PF12953">
    <property type="entry name" value="DUF3842"/>
    <property type="match status" value="1"/>
</dbReference>
<comment type="caution">
    <text evidence="1">The sequence shown here is derived from an EMBL/GenBank/DDBJ whole genome shotgun (WGS) entry which is preliminary data.</text>
</comment>
<dbReference type="EMBL" id="VSSQ01031367">
    <property type="protein sequence ID" value="MPM82224.1"/>
    <property type="molecule type" value="Genomic_DNA"/>
</dbReference>
<name>A0A645CZ29_9ZZZZ</name>
<evidence type="ECO:0008006" key="2">
    <source>
        <dbReference type="Google" id="ProtNLM"/>
    </source>
</evidence>
<organism evidence="1">
    <name type="scientific">bioreactor metagenome</name>
    <dbReference type="NCBI Taxonomy" id="1076179"/>
    <lineage>
        <taxon>unclassified sequences</taxon>
        <taxon>metagenomes</taxon>
        <taxon>ecological metagenomes</taxon>
    </lineage>
</organism>
<reference evidence="1" key="1">
    <citation type="submission" date="2019-08" db="EMBL/GenBank/DDBJ databases">
        <authorList>
            <person name="Kucharzyk K."/>
            <person name="Murdoch R.W."/>
            <person name="Higgins S."/>
            <person name="Loffler F."/>
        </authorList>
    </citation>
    <scope>NUCLEOTIDE SEQUENCE</scope>
</reference>
<sequence length="139" mass="14353">MKIAVVDGQGGGIGRSLIEKIRAQLKDVYIIALGTNSVATAQMIKGGANDGATGENAIIYNVKNVDIITGGVAIMAANSMHGELSPAIAVAVGSSDACKILLPLNRCNINVALTAADKLSDQLDSAVALMKNYIEQNKK</sequence>
<gene>
    <name evidence="1" type="ORF">SDC9_129285</name>
</gene>